<dbReference type="Proteomes" id="UP001055811">
    <property type="component" value="Linkage Group LG01"/>
</dbReference>
<comment type="caution">
    <text evidence="1">The sequence shown here is derived from an EMBL/GenBank/DDBJ whole genome shotgun (WGS) entry which is preliminary data.</text>
</comment>
<keyword evidence="2" id="KW-1185">Reference proteome</keyword>
<proteinExistence type="predicted"/>
<organism evidence="1 2">
    <name type="scientific">Cichorium intybus</name>
    <name type="common">Chicory</name>
    <dbReference type="NCBI Taxonomy" id="13427"/>
    <lineage>
        <taxon>Eukaryota</taxon>
        <taxon>Viridiplantae</taxon>
        <taxon>Streptophyta</taxon>
        <taxon>Embryophyta</taxon>
        <taxon>Tracheophyta</taxon>
        <taxon>Spermatophyta</taxon>
        <taxon>Magnoliopsida</taxon>
        <taxon>eudicotyledons</taxon>
        <taxon>Gunneridae</taxon>
        <taxon>Pentapetalae</taxon>
        <taxon>asterids</taxon>
        <taxon>campanulids</taxon>
        <taxon>Asterales</taxon>
        <taxon>Asteraceae</taxon>
        <taxon>Cichorioideae</taxon>
        <taxon>Cichorieae</taxon>
        <taxon>Cichoriinae</taxon>
        <taxon>Cichorium</taxon>
    </lineage>
</organism>
<dbReference type="EMBL" id="CM042009">
    <property type="protein sequence ID" value="KAI3788643.1"/>
    <property type="molecule type" value="Genomic_DNA"/>
</dbReference>
<sequence length="173" mass="19252">MLLMYQRILMVIENCRKLSKILFSQVQKEFVGLLASNSSHEGVSPVFQVHFDQSVLGKESKSFSDDETQHYIIPSSSITSNEQNDRFRFINCSRERAAGEQGSGGGEGGVVQTSGYEAEFLSKQTVGANSSRSWASIEQGKFAYYGFGEWVSFFNLGTMAQILKDSQKLSSRC</sequence>
<reference evidence="2" key="1">
    <citation type="journal article" date="2022" name="Mol. Ecol. Resour.">
        <title>The genomes of chicory, endive, great burdock and yacon provide insights into Asteraceae palaeo-polyploidization history and plant inulin production.</title>
        <authorList>
            <person name="Fan W."/>
            <person name="Wang S."/>
            <person name="Wang H."/>
            <person name="Wang A."/>
            <person name="Jiang F."/>
            <person name="Liu H."/>
            <person name="Zhao H."/>
            <person name="Xu D."/>
            <person name="Zhang Y."/>
        </authorList>
    </citation>
    <scope>NUCLEOTIDE SEQUENCE [LARGE SCALE GENOMIC DNA]</scope>
    <source>
        <strain evidence="2">cv. Punajuju</strain>
    </source>
</reference>
<name>A0ACB9GZY3_CICIN</name>
<evidence type="ECO:0000313" key="2">
    <source>
        <dbReference type="Proteomes" id="UP001055811"/>
    </source>
</evidence>
<reference evidence="1 2" key="2">
    <citation type="journal article" date="2022" name="Mol. Ecol. Resour.">
        <title>The genomes of chicory, endive, great burdock and yacon provide insights into Asteraceae paleo-polyploidization history and plant inulin production.</title>
        <authorList>
            <person name="Fan W."/>
            <person name="Wang S."/>
            <person name="Wang H."/>
            <person name="Wang A."/>
            <person name="Jiang F."/>
            <person name="Liu H."/>
            <person name="Zhao H."/>
            <person name="Xu D."/>
            <person name="Zhang Y."/>
        </authorList>
    </citation>
    <scope>NUCLEOTIDE SEQUENCE [LARGE SCALE GENOMIC DNA]</scope>
    <source>
        <strain evidence="2">cv. Punajuju</strain>
        <tissue evidence="1">Leaves</tissue>
    </source>
</reference>
<protein>
    <submittedName>
        <fullName evidence="1">Uncharacterized protein</fullName>
    </submittedName>
</protein>
<gene>
    <name evidence="1" type="ORF">L2E82_01415</name>
</gene>
<evidence type="ECO:0000313" key="1">
    <source>
        <dbReference type="EMBL" id="KAI3788643.1"/>
    </source>
</evidence>
<accession>A0ACB9GZY3</accession>